<dbReference type="RefSeq" id="XP_033443824.1">
    <property type="nucleotide sequence ID" value="XM_033598357.1"/>
</dbReference>
<accession>A0A6A5R5Z5</accession>
<protein>
    <submittedName>
        <fullName evidence="1">Uncharacterized protein</fullName>
    </submittedName>
</protein>
<sequence length="115" mass="12531">MKKSISSAVNKAVEGNAWKKFTDVSVGRGKTVYPKSSAEQERIGVRWDFDGEVSKADGVYNKFQMQPNAGKIPSSIKQWREQNGGTHSVMADALVKKGGTQDDVKKALEDAAKSI</sequence>
<dbReference type="GeneID" id="54356024"/>
<evidence type="ECO:0000313" key="2">
    <source>
        <dbReference type="Proteomes" id="UP000800082"/>
    </source>
</evidence>
<evidence type="ECO:0000313" key="1">
    <source>
        <dbReference type="EMBL" id="KAF1923571.1"/>
    </source>
</evidence>
<proteinExistence type="predicted"/>
<name>A0A6A5R5Z5_9PLEO</name>
<dbReference type="OrthoDB" id="2787676at2759"/>
<reference evidence="1" key="1">
    <citation type="journal article" date="2020" name="Stud. Mycol.">
        <title>101 Dothideomycetes genomes: a test case for predicting lifestyles and emergence of pathogens.</title>
        <authorList>
            <person name="Haridas S."/>
            <person name="Albert R."/>
            <person name="Binder M."/>
            <person name="Bloem J."/>
            <person name="Labutti K."/>
            <person name="Salamov A."/>
            <person name="Andreopoulos B."/>
            <person name="Baker S."/>
            <person name="Barry K."/>
            <person name="Bills G."/>
            <person name="Bluhm B."/>
            <person name="Cannon C."/>
            <person name="Castanera R."/>
            <person name="Culley D."/>
            <person name="Daum C."/>
            <person name="Ezra D."/>
            <person name="Gonzalez J."/>
            <person name="Henrissat B."/>
            <person name="Kuo A."/>
            <person name="Liang C."/>
            <person name="Lipzen A."/>
            <person name="Lutzoni F."/>
            <person name="Magnuson J."/>
            <person name="Mondo S."/>
            <person name="Nolan M."/>
            <person name="Ohm R."/>
            <person name="Pangilinan J."/>
            <person name="Park H.-J."/>
            <person name="Ramirez L."/>
            <person name="Alfaro M."/>
            <person name="Sun H."/>
            <person name="Tritt A."/>
            <person name="Yoshinaga Y."/>
            <person name="Zwiers L.-H."/>
            <person name="Turgeon B."/>
            <person name="Goodwin S."/>
            <person name="Spatafora J."/>
            <person name="Crous P."/>
            <person name="Grigoriev I."/>
        </authorList>
    </citation>
    <scope>NUCLEOTIDE SEQUENCE</scope>
    <source>
        <strain evidence="1">CBS 183.55</strain>
    </source>
</reference>
<dbReference type="Proteomes" id="UP000800082">
    <property type="component" value="Unassembled WGS sequence"/>
</dbReference>
<organism evidence="1 2">
    <name type="scientific">Didymella exigua CBS 183.55</name>
    <dbReference type="NCBI Taxonomy" id="1150837"/>
    <lineage>
        <taxon>Eukaryota</taxon>
        <taxon>Fungi</taxon>
        <taxon>Dikarya</taxon>
        <taxon>Ascomycota</taxon>
        <taxon>Pezizomycotina</taxon>
        <taxon>Dothideomycetes</taxon>
        <taxon>Pleosporomycetidae</taxon>
        <taxon>Pleosporales</taxon>
        <taxon>Pleosporineae</taxon>
        <taxon>Didymellaceae</taxon>
        <taxon>Didymella</taxon>
    </lineage>
</organism>
<dbReference type="EMBL" id="ML979003">
    <property type="protein sequence ID" value="KAF1923571.1"/>
    <property type="molecule type" value="Genomic_DNA"/>
</dbReference>
<dbReference type="AlphaFoldDB" id="A0A6A5R5Z5"/>
<gene>
    <name evidence="1" type="ORF">M421DRAFT_95992</name>
</gene>
<keyword evidence="2" id="KW-1185">Reference proteome</keyword>